<reference evidence="1 2" key="1">
    <citation type="submission" date="2019-10" db="EMBL/GenBank/DDBJ databases">
        <title>A soil myxobacterium in the family Polyangiaceae.</title>
        <authorList>
            <person name="Li Y."/>
            <person name="Wang J."/>
        </authorList>
    </citation>
    <scope>NUCLEOTIDE SEQUENCE [LARGE SCALE GENOMIC DNA]</scope>
    <source>
        <strain evidence="1 2">DSM 14734</strain>
    </source>
</reference>
<comment type="caution">
    <text evidence="1">The sequence shown here is derived from an EMBL/GenBank/DDBJ whole genome shotgun (WGS) entry which is preliminary data.</text>
</comment>
<name>A0A6N7PST4_9BACT</name>
<evidence type="ECO:0000313" key="2">
    <source>
        <dbReference type="Proteomes" id="UP000440224"/>
    </source>
</evidence>
<sequence>MFVSNAHYGHRTILNRHGGVPDGTPIPGMVEHGWNYDLGATHEDILHPFPDPFYVWSERNLRNCRKAGGLDHVVPLGAPFLYLPPLEETIEAEPGSLLVMPIHGWERSRVLCDFDQYVQDLAEIERHFRSITVCLYYFEHREERFRRPFEARGYEVVTSGPRDNNPTFLHDLRRLLLRHEYVSTNRAQTATFYALHLGRKVFLHGPAAGVEQRLDPSGQLYQAWQSLEFPMLLWKNFKDETYPQIGADELGLPFVRTRQELRELFLWQPEQRRAIDARASAVQQRNRERIRARRIQAWQDAFVALPYIGRHFSRVKK</sequence>
<keyword evidence="2" id="KW-1185">Reference proteome</keyword>
<dbReference type="EMBL" id="WJIE01000004">
    <property type="protein sequence ID" value="MRG93440.1"/>
    <property type="molecule type" value="Genomic_DNA"/>
</dbReference>
<protein>
    <submittedName>
        <fullName evidence="1">Uncharacterized protein</fullName>
    </submittedName>
</protein>
<gene>
    <name evidence="1" type="ORF">GF068_16200</name>
</gene>
<evidence type="ECO:0000313" key="1">
    <source>
        <dbReference type="EMBL" id="MRG93440.1"/>
    </source>
</evidence>
<accession>A0A6N7PST4</accession>
<proteinExistence type="predicted"/>
<dbReference type="Proteomes" id="UP000440224">
    <property type="component" value="Unassembled WGS sequence"/>
</dbReference>
<dbReference type="RefSeq" id="WP_153820274.1">
    <property type="nucleotide sequence ID" value="NZ_WJIE01000004.1"/>
</dbReference>
<dbReference type="OrthoDB" id="5508444at2"/>
<organism evidence="1 2">
    <name type="scientific">Polyangium spumosum</name>
    <dbReference type="NCBI Taxonomy" id="889282"/>
    <lineage>
        <taxon>Bacteria</taxon>
        <taxon>Pseudomonadati</taxon>
        <taxon>Myxococcota</taxon>
        <taxon>Polyangia</taxon>
        <taxon>Polyangiales</taxon>
        <taxon>Polyangiaceae</taxon>
        <taxon>Polyangium</taxon>
    </lineage>
</organism>
<dbReference type="AlphaFoldDB" id="A0A6N7PST4"/>